<evidence type="ECO:0000313" key="1">
    <source>
        <dbReference type="EMBL" id="CTQ76584.1"/>
    </source>
</evidence>
<organism evidence="1 2">
    <name type="scientific">Roseibium album</name>
    <dbReference type="NCBI Taxonomy" id="311410"/>
    <lineage>
        <taxon>Bacteria</taxon>
        <taxon>Pseudomonadati</taxon>
        <taxon>Pseudomonadota</taxon>
        <taxon>Alphaproteobacteria</taxon>
        <taxon>Hyphomicrobiales</taxon>
        <taxon>Stappiaceae</taxon>
        <taxon>Roseibium</taxon>
    </lineage>
</organism>
<dbReference type="OrthoDB" id="1438441at2"/>
<dbReference type="STRING" id="311410.LA5095_03519"/>
<dbReference type="EMBL" id="CXWC01000013">
    <property type="protein sequence ID" value="CTQ76584.1"/>
    <property type="molecule type" value="Genomic_DNA"/>
</dbReference>
<keyword evidence="2" id="KW-1185">Reference proteome</keyword>
<evidence type="ECO:0008006" key="3">
    <source>
        <dbReference type="Google" id="ProtNLM"/>
    </source>
</evidence>
<protein>
    <recommendedName>
        <fullName evidence="3">4-oxalocrotonate tautomerase</fullName>
    </recommendedName>
</protein>
<accession>A0A0M7AMB0</accession>
<evidence type="ECO:0000313" key="2">
    <source>
        <dbReference type="Proteomes" id="UP000049983"/>
    </source>
</evidence>
<sequence>MPLALSYTVGVLTPEAGQRAGSRITNAFLKWHGLAGNRVMTPNVTMQIQPLPKNGALSGGEPVEGVWLECKTPSFAFADRDVQVGFFQEATDIIVDEADGNLTRDRIYSNVVHTVDGTWNLDGEAMTDHQLTERIARG</sequence>
<dbReference type="AlphaFoldDB" id="A0A0M7AMB0"/>
<name>A0A0M7AMB0_9HYPH</name>
<dbReference type="RefSeq" id="WP_055117246.1">
    <property type="nucleotide sequence ID" value="NZ_CXWA01000004.1"/>
</dbReference>
<gene>
    <name evidence="1" type="ORF">LA5096_04801</name>
</gene>
<dbReference type="GeneID" id="97672082"/>
<dbReference type="Proteomes" id="UP000049983">
    <property type="component" value="Unassembled WGS sequence"/>
</dbReference>
<proteinExistence type="predicted"/>
<reference evidence="2" key="1">
    <citation type="submission" date="2015-07" db="EMBL/GenBank/DDBJ databases">
        <authorList>
            <person name="Rodrigo-Torres Lidia"/>
            <person name="Arahal R.David."/>
        </authorList>
    </citation>
    <scope>NUCLEOTIDE SEQUENCE [LARGE SCALE GENOMIC DNA]</scope>
    <source>
        <strain evidence="2">CECT 5096</strain>
    </source>
</reference>